<feature type="chain" id="PRO_5030641848" description="Peptidase" evidence="2">
    <location>
        <begin position="24"/>
        <end position="102"/>
    </location>
</feature>
<name>A0A7W3U488_9GAMM</name>
<evidence type="ECO:0008006" key="5">
    <source>
        <dbReference type="Google" id="ProtNLM"/>
    </source>
</evidence>
<organism evidence="3 4">
    <name type="scientific">Marilutibacter penaei</name>
    <dbReference type="NCBI Taxonomy" id="2759900"/>
    <lineage>
        <taxon>Bacteria</taxon>
        <taxon>Pseudomonadati</taxon>
        <taxon>Pseudomonadota</taxon>
        <taxon>Gammaproteobacteria</taxon>
        <taxon>Lysobacterales</taxon>
        <taxon>Lysobacteraceae</taxon>
        <taxon>Marilutibacter</taxon>
    </lineage>
</organism>
<dbReference type="RefSeq" id="WP_182669466.1">
    <property type="nucleotide sequence ID" value="NZ_JACHTE010000006.1"/>
</dbReference>
<evidence type="ECO:0000256" key="2">
    <source>
        <dbReference type="SAM" id="SignalP"/>
    </source>
</evidence>
<feature type="compositionally biased region" description="Low complexity" evidence="1">
    <location>
        <begin position="22"/>
        <end position="34"/>
    </location>
</feature>
<feature type="region of interest" description="Disordered" evidence="1">
    <location>
        <begin position="22"/>
        <end position="49"/>
    </location>
</feature>
<accession>A0A7W3U488</accession>
<evidence type="ECO:0000313" key="4">
    <source>
        <dbReference type="Proteomes" id="UP000552587"/>
    </source>
</evidence>
<evidence type="ECO:0000313" key="3">
    <source>
        <dbReference type="EMBL" id="MBB1088686.1"/>
    </source>
</evidence>
<dbReference type="PROSITE" id="PS51257">
    <property type="entry name" value="PROKAR_LIPOPROTEIN"/>
    <property type="match status" value="1"/>
</dbReference>
<gene>
    <name evidence="3" type="ORF">H4F99_09310</name>
</gene>
<dbReference type="Proteomes" id="UP000552587">
    <property type="component" value="Unassembled WGS sequence"/>
</dbReference>
<proteinExistence type="predicted"/>
<evidence type="ECO:0000256" key="1">
    <source>
        <dbReference type="SAM" id="MobiDB-lite"/>
    </source>
</evidence>
<sequence>MRRVPTVAVSVLCALLAACSAPPADPPASGDSSGTPAADAPVGGDRDAQGCIPSAGYRWCERSQACERPWELAEREGFPNEAGRFEEWCASTPGPAAGPVAG</sequence>
<reference evidence="3 4" key="1">
    <citation type="submission" date="2020-07" db="EMBL/GenBank/DDBJ databases">
        <authorList>
            <person name="Xu S."/>
            <person name="Li A."/>
        </authorList>
    </citation>
    <scope>NUCLEOTIDE SEQUENCE [LARGE SCALE GENOMIC DNA]</scope>
    <source>
        <strain evidence="3 4">SG-8</strain>
    </source>
</reference>
<comment type="caution">
    <text evidence="3">The sequence shown here is derived from an EMBL/GenBank/DDBJ whole genome shotgun (WGS) entry which is preliminary data.</text>
</comment>
<protein>
    <recommendedName>
        <fullName evidence="5">Peptidase</fullName>
    </recommendedName>
</protein>
<dbReference type="AlphaFoldDB" id="A0A7W3U488"/>
<keyword evidence="2" id="KW-0732">Signal</keyword>
<feature type="signal peptide" evidence="2">
    <location>
        <begin position="1"/>
        <end position="23"/>
    </location>
</feature>
<keyword evidence="4" id="KW-1185">Reference proteome</keyword>
<dbReference type="EMBL" id="JACHTE010000006">
    <property type="protein sequence ID" value="MBB1088686.1"/>
    <property type="molecule type" value="Genomic_DNA"/>
</dbReference>